<keyword evidence="9" id="KW-1185">Reference proteome</keyword>
<dbReference type="Pfam" id="PF00293">
    <property type="entry name" value="NUDIX"/>
    <property type="match status" value="1"/>
</dbReference>
<evidence type="ECO:0000256" key="2">
    <source>
        <dbReference type="ARBA" id="ARBA00007579"/>
    </source>
</evidence>
<protein>
    <recommendedName>
        <fullName evidence="3 6">Isopentenyl-diphosphate delta-isomerase</fullName>
        <ecNumber evidence="3 6">5.3.3.2</ecNumber>
    </recommendedName>
</protein>
<evidence type="ECO:0000256" key="4">
    <source>
        <dbReference type="ARBA" id="ARBA00023229"/>
    </source>
</evidence>
<organism evidence="8 9">
    <name type="scientific">Lacrimispora xylanolytica</name>
    <dbReference type="NCBI Taxonomy" id="29375"/>
    <lineage>
        <taxon>Bacteria</taxon>
        <taxon>Bacillati</taxon>
        <taxon>Bacillota</taxon>
        <taxon>Clostridia</taxon>
        <taxon>Lachnospirales</taxon>
        <taxon>Lachnospiraceae</taxon>
        <taxon>Lacrimispora</taxon>
    </lineage>
</organism>
<dbReference type="InterPro" id="IPR000086">
    <property type="entry name" value="NUDIX_hydrolase_dom"/>
</dbReference>
<dbReference type="PROSITE" id="PS51462">
    <property type="entry name" value="NUDIX"/>
    <property type="match status" value="1"/>
</dbReference>
<evidence type="ECO:0000256" key="3">
    <source>
        <dbReference type="ARBA" id="ARBA00012057"/>
    </source>
</evidence>
<dbReference type="Proteomes" id="UP001163115">
    <property type="component" value="Chromosome"/>
</dbReference>
<dbReference type="NCBIfam" id="NF002995">
    <property type="entry name" value="PRK03759.1"/>
    <property type="match status" value="1"/>
</dbReference>
<evidence type="ECO:0000259" key="7">
    <source>
        <dbReference type="PROSITE" id="PS51462"/>
    </source>
</evidence>
<evidence type="ECO:0000313" key="9">
    <source>
        <dbReference type="Proteomes" id="UP001163115"/>
    </source>
</evidence>
<dbReference type="CDD" id="cd02885">
    <property type="entry name" value="NUDIX_IPP_Isomerase"/>
    <property type="match status" value="1"/>
</dbReference>
<feature type="domain" description="Nudix hydrolase" evidence="7">
    <location>
        <begin position="27"/>
        <end position="158"/>
    </location>
</feature>
<keyword evidence="5 8" id="KW-0413">Isomerase</keyword>
<dbReference type="PIRSF" id="PIRSF018427">
    <property type="entry name" value="Isopntndiph_ism"/>
    <property type="match status" value="1"/>
</dbReference>
<sequence>MDELICVDVLDQPVGKATKEICHKEGLLHRAFSVFLYRDGKLLLQQRARNKYHSGGLWTNACCSHPRYGEALDDAVRRRLNEEVGAVCPCKEIGQFIYYHQFEQNLYEYEYDHVFLGEYEGKVSPDPKEIMDVAWVDVDELSKSLVTSPHLYTVWFLTAAPMVIRELS</sequence>
<evidence type="ECO:0000313" key="8">
    <source>
        <dbReference type="EMBL" id="WAJ22133.1"/>
    </source>
</evidence>
<dbReference type="SUPFAM" id="SSF55811">
    <property type="entry name" value="Nudix"/>
    <property type="match status" value="1"/>
</dbReference>
<dbReference type="PANTHER" id="PTHR10885:SF0">
    <property type="entry name" value="ISOPENTENYL-DIPHOSPHATE DELTA-ISOMERASE"/>
    <property type="match status" value="1"/>
</dbReference>
<gene>
    <name evidence="8" type="primary">idi</name>
    <name evidence="8" type="ORF">OW255_11110</name>
</gene>
<evidence type="ECO:0000256" key="1">
    <source>
        <dbReference type="ARBA" id="ARBA00004826"/>
    </source>
</evidence>
<dbReference type="Gene3D" id="3.90.79.10">
    <property type="entry name" value="Nucleoside Triphosphate Pyrophosphohydrolase"/>
    <property type="match status" value="1"/>
</dbReference>
<dbReference type="GO" id="GO:0004452">
    <property type="term" value="F:isopentenyl-diphosphate delta-isomerase activity"/>
    <property type="evidence" value="ECO:0007669"/>
    <property type="project" value="UniProtKB-EC"/>
</dbReference>
<evidence type="ECO:0000256" key="5">
    <source>
        <dbReference type="ARBA" id="ARBA00023235"/>
    </source>
</evidence>
<dbReference type="NCBIfam" id="TIGR02150">
    <property type="entry name" value="IPP_isom_1"/>
    <property type="match status" value="1"/>
</dbReference>
<dbReference type="InterPro" id="IPR015797">
    <property type="entry name" value="NUDIX_hydrolase-like_dom_sf"/>
</dbReference>
<keyword evidence="4" id="KW-0414">Isoprene biosynthesis</keyword>
<dbReference type="InterPro" id="IPR011876">
    <property type="entry name" value="IsopentenylPP_isomerase_typ1"/>
</dbReference>
<evidence type="ECO:0000256" key="6">
    <source>
        <dbReference type="NCBIfam" id="TIGR02150"/>
    </source>
</evidence>
<comment type="pathway">
    <text evidence="1">Isoprenoid biosynthesis; dimethylallyl diphosphate biosynthesis; dimethylallyl diphosphate from isopentenyl diphosphate: step 1/1.</text>
</comment>
<accession>A0ABY7A742</accession>
<proteinExistence type="inferred from homology"/>
<dbReference type="EC" id="5.3.3.2" evidence="3 6"/>
<dbReference type="PANTHER" id="PTHR10885">
    <property type="entry name" value="ISOPENTENYL-DIPHOSPHATE DELTA-ISOMERASE"/>
    <property type="match status" value="1"/>
</dbReference>
<dbReference type="RefSeq" id="WP_024835860.1">
    <property type="nucleotide sequence ID" value="NZ_CP113524.1"/>
</dbReference>
<name>A0ABY7A742_9FIRM</name>
<reference evidence="8" key="1">
    <citation type="submission" date="2022-11" db="EMBL/GenBank/DDBJ databases">
        <title>Lacrimispora xylanolytica sy1, complete genome.</title>
        <authorList>
            <person name="Choi S."/>
        </authorList>
    </citation>
    <scope>NUCLEOTIDE SEQUENCE</scope>
    <source>
        <strain evidence="8">Sy1</strain>
    </source>
</reference>
<dbReference type="EMBL" id="CP113524">
    <property type="protein sequence ID" value="WAJ22133.1"/>
    <property type="molecule type" value="Genomic_DNA"/>
</dbReference>
<comment type="similarity">
    <text evidence="2">Belongs to the IPP isomerase type 1 family.</text>
</comment>